<protein>
    <submittedName>
        <fullName evidence="3">Enoyl-CoA hydratase/carnithine racemase</fullName>
    </submittedName>
</protein>
<comment type="similarity">
    <text evidence="1 2">Belongs to the enoyl-CoA hydratase/isomerase family.</text>
</comment>
<evidence type="ECO:0000313" key="4">
    <source>
        <dbReference type="Proteomes" id="UP000198785"/>
    </source>
</evidence>
<dbReference type="STRING" id="683125.SAMN05660206_104277"/>
<dbReference type="GO" id="GO:0006635">
    <property type="term" value="P:fatty acid beta-oxidation"/>
    <property type="evidence" value="ECO:0007669"/>
    <property type="project" value="TreeGrafter"/>
</dbReference>
<dbReference type="EMBL" id="FOZZ01000004">
    <property type="protein sequence ID" value="SFS75815.1"/>
    <property type="molecule type" value="Genomic_DNA"/>
</dbReference>
<dbReference type="InterPro" id="IPR001753">
    <property type="entry name" value="Enoyl-CoA_hydra/iso"/>
</dbReference>
<dbReference type="AlphaFoldDB" id="A0A1I6SFR4"/>
<dbReference type="Proteomes" id="UP000198785">
    <property type="component" value="Unassembled WGS sequence"/>
</dbReference>
<dbReference type="InterPro" id="IPR018376">
    <property type="entry name" value="Enoyl-CoA_hyd/isom_CS"/>
</dbReference>
<gene>
    <name evidence="3" type="ORF">SAMN05660206_104277</name>
</gene>
<evidence type="ECO:0000313" key="3">
    <source>
        <dbReference type="EMBL" id="SFS75815.1"/>
    </source>
</evidence>
<dbReference type="GO" id="GO:0003824">
    <property type="term" value="F:catalytic activity"/>
    <property type="evidence" value="ECO:0007669"/>
    <property type="project" value="InterPro"/>
</dbReference>
<dbReference type="SUPFAM" id="SSF52096">
    <property type="entry name" value="ClpP/crotonase"/>
    <property type="match status" value="1"/>
</dbReference>
<sequence>MREFIKTQTTDHIAYIGLSRGRSNALNLEMVDELITEMKEAKESPSVEAVILHGNEGFFSSGLDLITLYDYDEETIRRFWERFLDLIYDLIAFPKPLIASVTGHSPAGGCVLAICCDYRVMAEGQYIFGLNEVAIGVPVPTSIFSLYSLWIGQAEAYRSLLAGKLFSPSEALLIHLVDEVVPANRIHTVATQKAKAFMQFEKNAWATTKNNLRKALLQEIQQDKALAAQQMLEQWWKPSTRSILKTIIDNLTQKKA</sequence>
<dbReference type="OrthoDB" id="9807606at2"/>
<dbReference type="PANTHER" id="PTHR11941">
    <property type="entry name" value="ENOYL-COA HYDRATASE-RELATED"/>
    <property type="match status" value="1"/>
</dbReference>
<dbReference type="InterPro" id="IPR029045">
    <property type="entry name" value="ClpP/crotonase-like_dom_sf"/>
</dbReference>
<dbReference type="Pfam" id="PF00378">
    <property type="entry name" value="ECH_1"/>
    <property type="match status" value="1"/>
</dbReference>
<dbReference type="PROSITE" id="PS00166">
    <property type="entry name" value="ENOYL_COA_HYDRATASE"/>
    <property type="match status" value="1"/>
</dbReference>
<evidence type="ECO:0000256" key="1">
    <source>
        <dbReference type="ARBA" id="ARBA00005254"/>
    </source>
</evidence>
<accession>A0A1I6SFR4</accession>
<reference evidence="3 4" key="1">
    <citation type="submission" date="2016-10" db="EMBL/GenBank/DDBJ databases">
        <authorList>
            <person name="de Groot N.N."/>
        </authorList>
    </citation>
    <scope>NUCLEOTIDE SEQUENCE [LARGE SCALE GENOMIC DNA]</scope>
    <source>
        <strain evidence="3 4">DSM 22789</strain>
    </source>
</reference>
<dbReference type="RefSeq" id="WP_093364975.1">
    <property type="nucleotide sequence ID" value="NZ_FOZZ01000004.1"/>
</dbReference>
<evidence type="ECO:0000256" key="2">
    <source>
        <dbReference type="RuleBase" id="RU003707"/>
    </source>
</evidence>
<organism evidence="3 4">
    <name type="scientific">Sphingobacterium wenxiniae</name>
    <dbReference type="NCBI Taxonomy" id="683125"/>
    <lineage>
        <taxon>Bacteria</taxon>
        <taxon>Pseudomonadati</taxon>
        <taxon>Bacteroidota</taxon>
        <taxon>Sphingobacteriia</taxon>
        <taxon>Sphingobacteriales</taxon>
        <taxon>Sphingobacteriaceae</taxon>
        <taxon>Sphingobacterium</taxon>
    </lineage>
</organism>
<proteinExistence type="inferred from homology"/>
<dbReference type="CDD" id="cd06558">
    <property type="entry name" value="crotonase-like"/>
    <property type="match status" value="1"/>
</dbReference>
<dbReference type="PANTHER" id="PTHR11941:SF45">
    <property type="entry name" value="ENOYL-COA DELTA ISOMERASE 1, MITOCHONDRIAL"/>
    <property type="match status" value="1"/>
</dbReference>
<name>A0A1I6SFR4_9SPHI</name>
<keyword evidence="4" id="KW-1185">Reference proteome</keyword>
<dbReference type="Gene3D" id="3.90.226.10">
    <property type="entry name" value="2-enoyl-CoA Hydratase, Chain A, domain 1"/>
    <property type="match status" value="1"/>
</dbReference>